<evidence type="ECO:0000313" key="6">
    <source>
        <dbReference type="EMBL" id="KAI1866586.1"/>
    </source>
</evidence>
<dbReference type="GO" id="GO:0008270">
    <property type="term" value="F:zinc ion binding"/>
    <property type="evidence" value="ECO:0007669"/>
    <property type="project" value="InterPro"/>
</dbReference>
<dbReference type="CDD" id="cd12148">
    <property type="entry name" value="fungal_TF_MHR"/>
    <property type="match status" value="1"/>
</dbReference>
<keyword evidence="1" id="KW-0805">Transcription regulation</keyword>
<dbReference type="EMBL" id="JAFIMR010000020">
    <property type="protein sequence ID" value="KAI1866586.1"/>
    <property type="molecule type" value="Genomic_DNA"/>
</dbReference>
<dbReference type="GO" id="GO:0003677">
    <property type="term" value="F:DNA binding"/>
    <property type="evidence" value="ECO:0007669"/>
    <property type="project" value="InterPro"/>
</dbReference>
<accession>A0A9Q0APH9</accession>
<sequence>MPATRSAQPNVVHHGDNDPNANADAHTPAGPTMKRRKTRKEPLAGMRQIADRTGWAEAIVEQLVKKIGKHENLAHSTRSNVDSTTNLDCEIPTPVTNELNYAHNPTSLSPSHPPTSAWVSNTTTPRPTRQDQASAATDGCSGDSGFVRLRTSGVLLPSLAKVARLSQTLYEAFPTHEDSDKICRASYRSFCMFNQVLTVPYKSLGQSDSGSHHSHIDRPGPKSHPVLLAKHMLQLVHLLQQFHPNYEELAGLSELPAEMLERLADIAISQVTTQDRFLGSIESLECVMLETTYYANGGNLRLSWAANRRALHFAQLMGLHRIDSRLRYQKIDPRTQADPQTMWLRIVQYDCSLSLLLGLPRGFQGNDIATQDLLDNDTSLGRLERIHCTTTSRILDRNESRCQDFTITQELDHELQVEARRLPSRWWLPPNLSNTGKDDEGLFWDVKRLLVQISHYNILNRLHLPYMLRASIDHTYQYSQIACVNASREILSRFLILRNFNRVAFCCRSPDFMALMAAMTLVLAHLDSHRDASSLLVHQYLSDRAMMEQAQQSMEELSRRNGDSLSTESADLLRRLLVIEAEASDGHKGRTEHVSIQPQEVEAPYHNENDHGNGVVRVSIPYFGIIKIARGGIMSKEILELPDKPAAAQDRQAPTPETMGVNNPASAQKIYTQLTPQPSQSAFSSQATDLGNSYSPNRLSALAQDQSRNQAMPNVQTAIEDMNYTSVRSHSLDCSYAPYLPDIAAGVNDWTFQGVDMAFFESLASGDANSANFHANVLDWQNSGT</sequence>
<reference evidence="6" key="1">
    <citation type="submission" date="2021-03" db="EMBL/GenBank/DDBJ databases">
        <title>Revisited historic fungal species revealed as producer of novel bioactive compounds through whole genome sequencing and comparative genomics.</title>
        <authorList>
            <person name="Vignolle G.A."/>
            <person name="Hochenegger N."/>
            <person name="Mach R.L."/>
            <person name="Mach-Aigner A.R."/>
            <person name="Javad Rahimi M."/>
            <person name="Salim K.A."/>
            <person name="Chan C.M."/>
            <person name="Lim L.B.L."/>
            <person name="Cai F."/>
            <person name="Druzhinina I.S."/>
            <person name="U'Ren J.M."/>
            <person name="Derntl C."/>
        </authorList>
    </citation>
    <scope>NUCLEOTIDE SEQUENCE</scope>
    <source>
        <strain evidence="6">TUCIM 5799</strain>
    </source>
</reference>
<keyword evidence="3" id="KW-0539">Nucleus</keyword>
<dbReference type="SMART" id="SM00906">
    <property type="entry name" value="Fungal_trans"/>
    <property type="match status" value="1"/>
</dbReference>
<dbReference type="PANTHER" id="PTHR47840:SF1">
    <property type="entry name" value="ZN(II)2CYS6 TRANSCRIPTION FACTOR (EUROFUNG)"/>
    <property type="match status" value="1"/>
</dbReference>
<keyword evidence="7" id="KW-1185">Reference proteome</keyword>
<keyword evidence="2" id="KW-0804">Transcription</keyword>
<gene>
    <name evidence="6" type="ORF">JX265_007887</name>
</gene>
<feature type="compositionally biased region" description="Polar residues" evidence="4">
    <location>
        <begin position="117"/>
        <end position="135"/>
    </location>
</feature>
<evidence type="ECO:0000256" key="4">
    <source>
        <dbReference type="SAM" id="MobiDB-lite"/>
    </source>
</evidence>
<feature type="region of interest" description="Disordered" evidence="4">
    <location>
        <begin position="106"/>
        <end position="140"/>
    </location>
</feature>
<feature type="region of interest" description="Disordered" evidence="4">
    <location>
        <begin position="1"/>
        <end position="43"/>
    </location>
</feature>
<evidence type="ECO:0000256" key="3">
    <source>
        <dbReference type="ARBA" id="ARBA00023242"/>
    </source>
</evidence>
<organism evidence="6 7">
    <name type="scientific">Neoarthrinium moseri</name>
    <dbReference type="NCBI Taxonomy" id="1658444"/>
    <lineage>
        <taxon>Eukaryota</taxon>
        <taxon>Fungi</taxon>
        <taxon>Dikarya</taxon>
        <taxon>Ascomycota</taxon>
        <taxon>Pezizomycotina</taxon>
        <taxon>Sordariomycetes</taxon>
        <taxon>Xylariomycetidae</taxon>
        <taxon>Amphisphaeriales</taxon>
        <taxon>Apiosporaceae</taxon>
        <taxon>Neoarthrinium</taxon>
    </lineage>
</organism>
<evidence type="ECO:0000313" key="7">
    <source>
        <dbReference type="Proteomes" id="UP000829685"/>
    </source>
</evidence>
<feature type="domain" description="Xylanolytic transcriptional activator regulatory" evidence="5">
    <location>
        <begin position="303"/>
        <end position="379"/>
    </location>
</feature>
<name>A0A9Q0APH9_9PEZI</name>
<proteinExistence type="predicted"/>
<evidence type="ECO:0000256" key="2">
    <source>
        <dbReference type="ARBA" id="ARBA00023163"/>
    </source>
</evidence>
<feature type="compositionally biased region" description="Low complexity" evidence="4">
    <location>
        <begin position="106"/>
        <end position="116"/>
    </location>
</feature>
<evidence type="ECO:0000259" key="5">
    <source>
        <dbReference type="SMART" id="SM00906"/>
    </source>
</evidence>
<evidence type="ECO:0000256" key="1">
    <source>
        <dbReference type="ARBA" id="ARBA00023015"/>
    </source>
</evidence>
<feature type="region of interest" description="Disordered" evidence="4">
    <location>
        <begin position="644"/>
        <end position="663"/>
    </location>
</feature>
<protein>
    <recommendedName>
        <fullName evidence="5">Xylanolytic transcriptional activator regulatory domain-containing protein</fullName>
    </recommendedName>
</protein>
<dbReference type="GO" id="GO:0006351">
    <property type="term" value="P:DNA-templated transcription"/>
    <property type="evidence" value="ECO:0007669"/>
    <property type="project" value="InterPro"/>
</dbReference>
<comment type="caution">
    <text evidence="6">The sequence shown here is derived from an EMBL/GenBank/DDBJ whole genome shotgun (WGS) entry which is preliminary data.</text>
</comment>
<dbReference type="Proteomes" id="UP000829685">
    <property type="component" value="Unassembled WGS sequence"/>
</dbReference>
<dbReference type="AlphaFoldDB" id="A0A9Q0APH9"/>
<dbReference type="InterPro" id="IPR007219">
    <property type="entry name" value="XnlR_reg_dom"/>
</dbReference>
<dbReference type="PANTHER" id="PTHR47840">
    <property type="entry name" value="ZN(II)2CYS6 TRANSCRIPTION FACTOR (EUROFUNG)-RELATED"/>
    <property type="match status" value="1"/>
</dbReference>